<feature type="transmembrane region" description="Helical" evidence="7">
    <location>
        <begin position="198"/>
        <end position="217"/>
    </location>
</feature>
<feature type="transmembrane region" description="Helical" evidence="7">
    <location>
        <begin position="163"/>
        <end position="186"/>
    </location>
</feature>
<dbReference type="GeneID" id="5702517"/>
<dbReference type="InterPro" id="IPR051327">
    <property type="entry name" value="MATE_MepA_subfamily"/>
</dbReference>
<evidence type="ECO:0000256" key="1">
    <source>
        <dbReference type="ARBA" id="ARBA00004651"/>
    </source>
</evidence>
<feature type="transmembrane region" description="Helical" evidence="7">
    <location>
        <begin position="443"/>
        <end position="469"/>
    </location>
</feature>
<organism evidence="8 9">
    <name type="scientific">Giardia intestinalis (strain ATCC 50803 / WB clone C6)</name>
    <name type="common">Giardia lamblia</name>
    <dbReference type="NCBI Taxonomy" id="184922"/>
    <lineage>
        <taxon>Eukaryota</taxon>
        <taxon>Metamonada</taxon>
        <taxon>Diplomonadida</taxon>
        <taxon>Hexamitidae</taxon>
        <taxon>Giardiinae</taxon>
        <taxon>Giardia</taxon>
    </lineage>
</organism>
<dbReference type="RefSeq" id="XP_001709593.1">
    <property type="nucleotide sequence ID" value="XM_001709541.1"/>
</dbReference>
<evidence type="ECO:0000313" key="8">
    <source>
        <dbReference type="EMBL" id="KAE8303685.1"/>
    </source>
</evidence>
<dbReference type="PANTHER" id="PTHR43823">
    <property type="entry name" value="SPORULATION PROTEIN YKVU"/>
    <property type="match status" value="1"/>
</dbReference>
<feature type="transmembrane region" description="Helical" evidence="7">
    <location>
        <begin position="92"/>
        <end position="110"/>
    </location>
</feature>
<feature type="transmembrane region" description="Helical" evidence="7">
    <location>
        <begin position="50"/>
        <end position="72"/>
    </location>
</feature>
<feature type="transmembrane region" description="Helical" evidence="7">
    <location>
        <begin position="476"/>
        <end position="498"/>
    </location>
</feature>
<dbReference type="KEGG" id="gla:GL50803_0016671"/>
<dbReference type="EMBL" id="AACB03000002">
    <property type="protein sequence ID" value="KAE8303685.1"/>
    <property type="molecule type" value="Genomic_DNA"/>
</dbReference>
<feature type="transmembrane region" description="Helical" evidence="7">
    <location>
        <begin position="331"/>
        <end position="354"/>
    </location>
</feature>
<feature type="compositionally biased region" description="Acidic residues" evidence="6">
    <location>
        <begin position="512"/>
        <end position="526"/>
    </location>
</feature>
<dbReference type="Proteomes" id="UP000001548">
    <property type="component" value="Unassembled WGS sequence"/>
</dbReference>
<feature type="compositionally biased region" description="Basic and acidic residues" evidence="6">
    <location>
        <begin position="567"/>
        <end position="587"/>
    </location>
</feature>
<proteinExistence type="predicted"/>
<evidence type="ECO:0000256" key="2">
    <source>
        <dbReference type="ARBA" id="ARBA00022475"/>
    </source>
</evidence>
<comment type="subcellular location">
    <subcellularLocation>
        <location evidence="1">Cell membrane</location>
        <topology evidence="1">Multi-pass membrane protein</topology>
    </subcellularLocation>
</comment>
<protein>
    <submittedName>
        <fullName evidence="8">DinF protein</fullName>
    </submittedName>
</protein>
<keyword evidence="5 7" id="KW-0472">Membrane</keyword>
<sequence length="612" mass="68592">MPPLMIDDKFDAQSDGSGGSVEALAVDLSIQRLSTDSINTLIWKTSTPSIIVNTLGALGGLAEYTLLFYYSGFSAVALHSVYQPLELMLNTYAPYAFATATSTFVSRALAQGHANVANIYLSHFFFIIFIWGILVPICFASPYKHLSSFLSVFKRSEDAFGYVYYLWMFIGGPILTAFSASIQPFLRVENRNCIHTMRGLLSALLQLFFTFMLLYISSMYNPVGTPSTLYYLAIAYLATNLVIAIWMIVVFFHKSCLMIPLKGCLHFSLRRLFPINIKIIWRILLFAIPQWFFLAQMQLVVIIMNLLYGYFYSDQEVLIYKRVGYSLYTRFYALASLLSNSLVQGFAQIIGFNLAIKRFRRAKQSIILTLVYMCVLPSVVSFTLLSVSDHLTEGIQPRYATEPDWSNAFLEAIKPITKWAFITPPLMGPYHIVSTTSQLEGKVLLAIIMQLSRTIPALLSLMVMALVIGDQADFTLAYPIGDFCGATLGIVLLVQYIIKYSMLAKIDIEQDNNEDDGTDEQAEQGDDGSNSESSYDRSSEYTATVHEMSTSGRFLDKDSTINASFTDGEHGGVRRKEDSSWYDESSHNRGGGDQYQESSDNWGGQARVVGKR</sequence>
<evidence type="ECO:0000256" key="6">
    <source>
        <dbReference type="SAM" id="MobiDB-lite"/>
    </source>
</evidence>
<evidence type="ECO:0000256" key="7">
    <source>
        <dbReference type="SAM" id="Phobius"/>
    </source>
</evidence>
<dbReference type="PANTHER" id="PTHR43823:SF3">
    <property type="entry name" value="MULTIDRUG EXPORT PROTEIN MEPA"/>
    <property type="match status" value="1"/>
</dbReference>
<dbReference type="AlphaFoldDB" id="A8B4G9"/>
<dbReference type="VEuPathDB" id="GiardiaDB:GL50803_16671"/>
<feature type="transmembrane region" description="Helical" evidence="7">
    <location>
        <begin position="229"/>
        <end position="252"/>
    </location>
</feature>
<evidence type="ECO:0000313" key="9">
    <source>
        <dbReference type="Proteomes" id="UP000001548"/>
    </source>
</evidence>
<dbReference type="HOGENOM" id="CLU_478566_0_0_1"/>
<feature type="transmembrane region" description="Helical" evidence="7">
    <location>
        <begin position="366"/>
        <end position="387"/>
    </location>
</feature>
<dbReference type="GO" id="GO:0005886">
    <property type="term" value="C:plasma membrane"/>
    <property type="evidence" value="ECO:0007669"/>
    <property type="project" value="UniProtKB-SubCell"/>
</dbReference>
<feature type="transmembrane region" description="Helical" evidence="7">
    <location>
        <begin position="279"/>
        <end position="311"/>
    </location>
</feature>
<comment type="caution">
    <text evidence="8">The sequence shown here is derived from an EMBL/GenBank/DDBJ whole genome shotgun (WGS) entry which is preliminary data.</text>
</comment>
<reference evidence="8 9" key="1">
    <citation type="journal article" date="2007" name="Science">
        <title>Genomic minimalism in the early diverging intestinal parasite Giardia lamblia.</title>
        <authorList>
            <person name="Morrison H.G."/>
            <person name="McArthur A.G."/>
            <person name="Gillin F.D."/>
            <person name="Aley S.B."/>
            <person name="Adam R.D."/>
            <person name="Olsen G.J."/>
            <person name="Best A.A."/>
            <person name="Cande W.Z."/>
            <person name="Chen F."/>
            <person name="Cipriano M.J."/>
            <person name="Davids B.J."/>
            <person name="Dawson S.C."/>
            <person name="Elmendorf H.G."/>
            <person name="Hehl A.B."/>
            <person name="Holder M.E."/>
            <person name="Huse S.M."/>
            <person name="Kim U.U."/>
            <person name="Lasek-Nesselquist E."/>
            <person name="Manning G."/>
            <person name="Nigam A."/>
            <person name="Nixon J.E."/>
            <person name="Palm D."/>
            <person name="Passamaneck N.E."/>
            <person name="Prabhu A."/>
            <person name="Reich C.I."/>
            <person name="Reiner D.S."/>
            <person name="Samuelson J."/>
            <person name="Svard S.G."/>
            <person name="Sogin M.L."/>
        </authorList>
    </citation>
    <scope>NUCLEOTIDE SEQUENCE [LARGE SCALE GENOMIC DNA]</scope>
    <source>
        <strain evidence="8 9">WB C6</strain>
    </source>
</reference>
<name>A8B4G9_GIAIC</name>
<feature type="region of interest" description="Disordered" evidence="6">
    <location>
        <begin position="512"/>
        <end position="612"/>
    </location>
</feature>
<evidence type="ECO:0000256" key="3">
    <source>
        <dbReference type="ARBA" id="ARBA00022692"/>
    </source>
</evidence>
<feature type="transmembrane region" description="Helical" evidence="7">
    <location>
        <begin position="122"/>
        <end position="143"/>
    </location>
</feature>
<dbReference type="OMA" id="WYDESSH"/>
<accession>A8B4G9</accession>
<gene>
    <name evidence="8" type="ORF">GL50803_0016671</name>
</gene>
<keyword evidence="4 7" id="KW-1133">Transmembrane helix</keyword>
<keyword evidence="9" id="KW-1185">Reference proteome</keyword>
<evidence type="ECO:0000256" key="4">
    <source>
        <dbReference type="ARBA" id="ARBA00022989"/>
    </source>
</evidence>
<keyword evidence="3 7" id="KW-0812">Transmembrane</keyword>
<keyword evidence="2" id="KW-1003">Cell membrane</keyword>
<evidence type="ECO:0000256" key="5">
    <source>
        <dbReference type="ARBA" id="ARBA00023136"/>
    </source>
</evidence>